<feature type="compositionally biased region" description="Acidic residues" evidence="1">
    <location>
        <begin position="120"/>
        <end position="133"/>
    </location>
</feature>
<reference evidence="2" key="1">
    <citation type="submission" date="2023-03" db="EMBL/GenBank/DDBJ databases">
        <title>Mating type loci evolution in Malassezia.</title>
        <authorList>
            <person name="Coelho M.A."/>
        </authorList>
    </citation>
    <scope>NUCLEOTIDE SEQUENCE</scope>
    <source>
        <strain evidence="2">CBS 9431</strain>
    </source>
</reference>
<gene>
    <name evidence="2" type="ORF">MJAP1_001866</name>
</gene>
<feature type="compositionally biased region" description="Acidic residues" evidence="1">
    <location>
        <begin position="269"/>
        <end position="283"/>
    </location>
</feature>
<dbReference type="GeneID" id="85225515"/>
<keyword evidence="3" id="KW-1185">Reference proteome</keyword>
<feature type="compositionally biased region" description="Acidic residues" evidence="1">
    <location>
        <begin position="67"/>
        <end position="101"/>
    </location>
</feature>
<feature type="compositionally biased region" description="Acidic residues" evidence="1">
    <location>
        <begin position="250"/>
        <end position="259"/>
    </location>
</feature>
<evidence type="ECO:0000256" key="1">
    <source>
        <dbReference type="SAM" id="MobiDB-lite"/>
    </source>
</evidence>
<evidence type="ECO:0000313" key="3">
    <source>
        <dbReference type="Proteomes" id="UP001217754"/>
    </source>
</evidence>
<dbReference type="EMBL" id="CP119959">
    <property type="protein sequence ID" value="WFD38900.1"/>
    <property type="molecule type" value="Genomic_DNA"/>
</dbReference>
<feature type="compositionally biased region" description="Basic and acidic residues" evidence="1">
    <location>
        <begin position="238"/>
        <end position="248"/>
    </location>
</feature>
<sequence length="283" mass="31333">MFITAFKPNLERSKFKELDCIIELEGLESLELEWPQCLELEGIEELECFIELEELDFDELNDELAGDELTGDELDDDELAGDDELGDELDDELTGNDDEDEGSHAGAPRRLSVGSHAEAEAEDDTVDDDGEAEPDGELEVLEELECFMELESPPGLFDDECSELECSKLECFELDGLECSELECFKLDGLECSELEGLDELDVDELDDEVGSHPGTPWRRSDGSHAGAKDDDDELDKDLEADLDKLSDEGVTELVEDSEIGMGMGTPFEEIDEADDVLDGDLE</sequence>
<accession>A0AAF0F173</accession>
<proteinExistence type="predicted"/>
<feature type="compositionally biased region" description="Acidic residues" evidence="1">
    <location>
        <begin position="199"/>
        <end position="209"/>
    </location>
</feature>
<protein>
    <submittedName>
        <fullName evidence="2">Uncharacterized protein</fullName>
    </submittedName>
</protein>
<name>A0AAF0F173_9BASI</name>
<dbReference type="Proteomes" id="UP001217754">
    <property type="component" value="Chromosome 2"/>
</dbReference>
<feature type="compositionally biased region" description="Basic and acidic residues" evidence="1">
    <location>
        <begin position="219"/>
        <end position="229"/>
    </location>
</feature>
<dbReference type="AlphaFoldDB" id="A0AAF0F173"/>
<organism evidence="2 3">
    <name type="scientific">Malassezia japonica</name>
    <dbReference type="NCBI Taxonomy" id="223818"/>
    <lineage>
        <taxon>Eukaryota</taxon>
        <taxon>Fungi</taxon>
        <taxon>Dikarya</taxon>
        <taxon>Basidiomycota</taxon>
        <taxon>Ustilaginomycotina</taxon>
        <taxon>Malasseziomycetes</taxon>
        <taxon>Malasseziales</taxon>
        <taxon>Malasseziaceae</taxon>
        <taxon>Malassezia</taxon>
    </lineage>
</organism>
<feature type="region of interest" description="Disordered" evidence="1">
    <location>
        <begin position="199"/>
        <end position="283"/>
    </location>
</feature>
<feature type="region of interest" description="Disordered" evidence="1">
    <location>
        <begin position="67"/>
        <end position="133"/>
    </location>
</feature>
<evidence type="ECO:0000313" key="2">
    <source>
        <dbReference type="EMBL" id="WFD38900.1"/>
    </source>
</evidence>
<dbReference type="RefSeq" id="XP_060121797.1">
    <property type="nucleotide sequence ID" value="XM_060265814.1"/>
</dbReference>